<dbReference type="AlphaFoldDB" id="A0ABD6ESR8"/>
<dbReference type="EMBL" id="JBGFUD010005422">
    <property type="protein sequence ID" value="MFH4980344.1"/>
    <property type="molecule type" value="Genomic_DNA"/>
</dbReference>
<name>A0ABD6ESR8_9BILA</name>
<accession>A0ABD6ESR8</accession>
<sequence>MLGITSQPQIYRISDSTVVRYHLQSLIICSDYYLSDYPLFAGPCSHCSFPWCPIRTHMDYRYRYFDHPHELFHSSYRFASK</sequence>
<keyword evidence="2" id="KW-1185">Reference proteome</keyword>
<evidence type="ECO:0000313" key="2">
    <source>
        <dbReference type="Proteomes" id="UP001608902"/>
    </source>
</evidence>
<comment type="caution">
    <text evidence="1">The sequence shown here is derived from an EMBL/GenBank/DDBJ whole genome shotgun (WGS) entry which is preliminary data.</text>
</comment>
<proteinExistence type="predicted"/>
<reference evidence="1 2" key="1">
    <citation type="submission" date="2024-08" db="EMBL/GenBank/DDBJ databases">
        <title>Gnathostoma spinigerum genome.</title>
        <authorList>
            <person name="Gonzalez-Bertolin B."/>
            <person name="Monzon S."/>
            <person name="Zaballos A."/>
            <person name="Jimenez P."/>
            <person name="Dekumyoy P."/>
            <person name="Varona S."/>
            <person name="Cuesta I."/>
            <person name="Sumanam S."/>
            <person name="Adisakwattana P."/>
            <person name="Gasser R.B."/>
            <person name="Hernandez-Gonzalez A."/>
            <person name="Young N.D."/>
            <person name="Perteguer M.J."/>
        </authorList>
    </citation>
    <scope>NUCLEOTIDE SEQUENCE [LARGE SCALE GENOMIC DNA]</scope>
    <source>
        <strain evidence="1">AL3</strain>
        <tissue evidence="1">Liver</tissue>
    </source>
</reference>
<gene>
    <name evidence="1" type="ORF">AB6A40_007053</name>
</gene>
<dbReference type="Proteomes" id="UP001608902">
    <property type="component" value="Unassembled WGS sequence"/>
</dbReference>
<evidence type="ECO:0000313" key="1">
    <source>
        <dbReference type="EMBL" id="MFH4980344.1"/>
    </source>
</evidence>
<protein>
    <submittedName>
        <fullName evidence="1">Uncharacterized protein</fullName>
    </submittedName>
</protein>
<organism evidence="1 2">
    <name type="scientific">Gnathostoma spinigerum</name>
    <dbReference type="NCBI Taxonomy" id="75299"/>
    <lineage>
        <taxon>Eukaryota</taxon>
        <taxon>Metazoa</taxon>
        <taxon>Ecdysozoa</taxon>
        <taxon>Nematoda</taxon>
        <taxon>Chromadorea</taxon>
        <taxon>Rhabditida</taxon>
        <taxon>Spirurina</taxon>
        <taxon>Gnathostomatomorpha</taxon>
        <taxon>Gnathostomatoidea</taxon>
        <taxon>Gnathostomatidae</taxon>
        <taxon>Gnathostoma</taxon>
    </lineage>
</organism>